<dbReference type="AlphaFoldDB" id="A0A4U0FBC3"/>
<dbReference type="EMBL" id="SUPK01000005">
    <property type="protein sequence ID" value="TJY41997.1"/>
    <property type="molecule type" value="Genomic_DNA"/>
</dbReference>
<protein>
    <submittedName>
        <fullName evidence="1">Uncharacterized protein</fullName>
    </submittedName>
</protein>
<accession>A0A4U0FBC3</accession>
<comment type="caution">
    <text evidence="1">The sequence shown here is derived from an EMBL/GenBank/DDBJ whole genome shotgun (WGS) entry which is preliminary data.</text>
</comment>
<evidence type="ECO:0000313" key="2">
    <source>
        <dbReference type="Proteomes" id="UP000309673"/>
    </source>
</evidence>
<gene>
    <name evidence="1" type="ORF">E5161_12455</name>
</gene>
<dbReference type="InterPro" id="IPR049253">
    <property type="entry name" value="DUF6886"/>
</dbReference>
<dbReference type="Pfam" id="PF21820">
    <property type="entry name" value="DUF6886"/>
    <property type="match status" value="1"/>
</dbReference>
<dbReference type="Proteomes" id="UP000309673">
    <property type="component" value="Unassembled WGS sequence"/>
</dbReference>
<dbReference type="OrthoDB" id="156685at2"/>
<reference evidence="1 2" key="1">
    <citation type="submission" date="2019-04" db="EMBL/GenBank/DDBJ databases">
        <title>Cohnella sp. nov., isolated from soil.</title>
        <authorList>
            <person name="Kim W."/>
        </authorList>
    </citation>
    <scope>NUCLEOTIDE SEQUENCE [LARGE SCALE GENOMIC DNA]</scope>
    <source>
        <strain evidence="1 2">CAU 1483</strain>
    </source>
</reference>
<name>A0A4U0FBC3_9BACL</name>
<evidence type="ECO:0000313" key="1">
    <source>
        <dbReference type="EMBL" id="TJY41997.1"/>
    </source>
</evidence>
<sequence>MVPDNLYHYSEEPDILRFVPRPVSSDPTGPALVWAIDETHAVNYWLPRECPRVIYRQSPKVSEEDLGRFFGSSSADTVIVVESTWLDTIRSTRLYEYRLDSHGFELRDETAGYYISRHPVEPLSVQPTGDLLSRVLSRPDVELRFVPELHTIRNAILSSSVDRFSIIRFRNAMPKQV</sequence>
<keyword evidence="2" id="KW-1185">Reference proteome</keyword>
<dbReference type="RefSeq" id="WP_136778131.1">
    <property type="nucleotide sequence ID" value="NZ_SUPK01000005.1"/>
</dbReference>
<proteinExistence type="predicted"/>
<organism evidence="1 2">
    <name type="scientific">Cohnella pontilimi</name>
    <dbReference type="NCBI Taxonomy" id="2564100"/>
    <lineage>
        <taxon>Bacteria</taxon>
        <taxon>Bacillati</taxon>
        <taxon>Bacillota</taxon>
        <taxon>Bacilli</taxon>
        <taxon>Bacillales</taxon>
        <taxon>Paenibacillaceae</taxon>
        <taxon>Cohnella</taxon>
    </lineage>
</organism>